<reference evidence="3 4" key="1">
    <citation type="submission" date="2024-05" db="EMBL/GenBank/DDBJ databases">
        <authorList>
            <person name="Venkateswaran K."/>
        </authorList>
    </citation>
    <scope>NUCLEOTIDE SEQUENCE [LARGE SCALE GENOMIC DNA]</scope>
    <source>
        <strain evidence="3 4">179-C4-2-HS</strain>
    </source>
</reference>
<organism evidence="3 4">
    <name type="scientific">Neobacillus driksii</name>
    <dbReference type="NCBI Taxonomy" id="3035913"/>
    <lineage>
        <taxon>Bacteria</taxon>
        <taxon>Bacillati</taxon>
        <taxon>Bacillota</taxon>
        <taxon>Bacilli</taxon>
        <taxon>Bacillales</taxon>
        <taxon>Bacillaceae</taxon>
        <taxon>Neobacillus</taxon>
    </lineage>
</organism>
<evidence type="ECO:0000256" key="1">
    <source>
        <dbReference type="ARBA" id="ARBA00022676"/>
    </source>
</evidence>
<gene>
    <name evidence="3" type="ORF">P5G62_009495</name>
</gene>
<keyword evidence="2" id="KW-0808">Transferase</keyword>
<keyword evidence="1" id="KW-0328">Glycosyltransferase</keyword>
<dbReference type="SUPFAM" id="SSF53448">
    <property type="entry name" value="Nucleotide-diphospho-sugar transferases"/>
    <property type="match status" value="1"/>
</dbReference>
<proteinExistence type="predicted"/>
<dbReference type="InterPro" id="IPR008630">
    <property type="entry name" value="Glyco_trans_34"/>
</dbReference>
<accession>A0ABV4YR51</accession>
<dbReference type="InterPro" id="IPR029044">
    <property type="entry name" value="Nucleotide-diphossugar_trans"/>
</dbReference>
<dbReference type="PANTHER" id="PTHR31306:SF4">
    <property type="entry name" value="ALPHA-1,2-GALACTOSYLTRANSFERASE"/>
    <property type="match status" value="1"/>
</dbReference>
<evidence type="ECO:0000313" key="4">
    <source>
        <dbReference type="Proteomes" id="UP001241748"/>
    </source>
</evidence>
<dbReference type="Proteomes" id="UP001241748">
    <property type="component" value="Unassembled WGS sequence"/>
</dbReference>
<name>A0ABV4YR51_9BACI</name>
<evidence type="ECO:0008006" key="5">
    <source>
        <dbReference type="Google" id="ProtNLM"/>
    </source>
</evidence>
<dbReference type="Gene3D" id="3.90.550.10">
    <property type="entry name" value="Spore Coat Polysaccharide Biosynthesis Protein SpsA, Chain A"/>
    <property type="match status" value="1"/>
</dbReference>
<protein>
    <recommendedName>
        <fullName evidence="5">Nucleotide-diphospho-sugar transferase domain-containing protein</fullName>
    </recommendedName>
</protein>
<keyword evidence="4" id="KW-1185">Reference proteome</keyword>
<comment type="caution">
    <text evidence="3">The sequence shown here is derived from an EMBL/GenBank/DDBJ whole genome shotgun (WGS) entry which is preliminary data.</text>
</comment>
<sequence>MIPEIKLNISSPKSETVICSMAIGAKHVNMLKIMGQTLSHYAHLHQMDHFLLELVDQRLDDSRPPAWDKIIFLNHMLQFYDTVIWVDCDAIICNPEPDIRDSLIGEYPMYLVYQEWGNIPNTGVWVLKRKRKTKKILNKIWENTKFLNHVWWEQSALMDLMGYTFKTDNPQPHDVKFNPTKYCKYIGPLDRKWNSCCSKITDETIIKHYCGNRNDSVVDKLKADYDTFTRKMDNR</sequence>
<dbReference type="EMBL" id="JAROBZ020000001">
    <property type="protein sequence ID" value="MFB3167345.1"/>
    <property type="molecule type" value="Genomic_DNA"/>
</dbReference>
<dbReference type="PANTHER" id="PTHR31306">
    <property type="entry name" value="ALPHA-1,6-MANNOSYLTRANSFERASE MNN11-RELATED"/>
    <property type="match status" value="1"/>
</dbReference>
<dbReference type="RefSeq" id="WP_306074886.1">
    <property type="nucleotide sequence ID" value="NZ_JAROBZ020000001.1"/>
</dbReference>
<evidence type="ECO:0000256" key="2">
    <source>
        <dbReference type="ARBA" id="ARBA00022679"/>
    </source>
</evidence>
<evidence type="ECO:0000313" key="3">
    <source>
        <dbReference type="EMBL" id="MFB3167345.1"/>
    </source>
</evidence>